<dbReference type="InterPro" id="IPR032466">
    <property type="entry name" value="Metal_Hydrolase"/>
</dbReference>
<organism evidence="12">
    <name type="scientific">Prasinoderma coloniale</name>
    <dbReference type="NCBI Taxonomy" id="156133"/>
    <lineage>
        <taxon>Eukaryota</taxon>
        <taxon>Viridiplantae</taxon>
        <taxon>Prasinodermophyta</taxon>
        <taxon>Prasinodermophyceae</taxon>
        <taxon>Prasinodermales</taxon>
        <taxon>Prasinodermaceae</taxon>
        <taxon>Prasinoderma</taxon>
    </lineage>
</organism>
<dbReference type="NCBIfam" id="TIGR01429">
    <property type="entry name" value="AMP_deaminase"/>
    <property type="match status" value="1"/>
</dbReference>
<feature type="region of interest" description="Disordered" evidence="11">
    <location>
        <begin position="862"/>
        <end position="906"/>
    </location>
</feature>
<evidence type="ECO:0000256" key="1">
    <source>
        <dbReference type="ARBA" id="ARBA00004955"/>
    </source>
</evidence>
<dbReference type="InterPro" id="IPR006329">
    <property type="entry name" value="AMPD"/>
</dbReference>
<feature type="binding site" evidence="9">
    <location>
        <position position="265"/>
    </location>
    <ligand>
        <name>substrate</name>
    </ligand>
</feature>
<dbReference type="GO" id="GO:0046872">
    <property type="term" value="F:metal ion binding"/>
    <property type="evidence" value="ECO:0007669"/>
    <property type="project" value="UniProtKB-KW"/>
</dbReference>
<feature type="region of interest" description="Disordered" evidence="11">
    <location>
        <begin position="135"/>
        <end position="157"/>
    </location>
</feature>
<feature type="binding site" evidence="9">
    <location>
        <begin position="334"/>
        <end position="339"/>
    </location>
    <ligand>
        <name>substrate</name>
    </ligand>
</feature>
<dbReference type="CDD" id="cd01319">
    <property type="entry name" value="AMPD"/>
    <property type="match status" value="1"/>
</dbReference>
<feature type="compositionally biased region" description="Acidic residues" evidence="11">
    <location>
        <begin position="21"/>
        <end position="34"/>
    </location>
</feature>
<dbReference type="AlphaFoldDB" id="A0A6U0MEL2"/>
<feature type="binding site" evidence="9">
    <location>
        <position position="535"/>
    </location>
    <ligand>
        <name>substrate</name>
    </ligand>
</feature>
<dbReference type="GO" id="GO:0032264">
    <property type="term" value="P:IMP salvage"/>
    <property type="evidence" value="ECO:0007669"/>
    <property type="project" value="UniProtKB-UniPathway"/>
</dbReference>
<comment type="cofactor">
    <cofactor evidence="10">
        <name>Zn(2+)</name>
        <dbReference type="ChEBI" id="CHEBI:29105"/>
    </cofactor>
    <text evidence="10">Binds 1 zinc ion per subunit.</text>
</comment>
<dbReference type="EMBL" id="HBDZ01002510">
    <property type="protein sequence ID" value="CAD8231367.1"/>
    <property type="molecule type" value="Transcribed_RNA"/>
</dbReference>
<dbReference type="PANTHER" id="PTHR11359">
    <property type="entry name" value="AMP DEAMINASE"/>
    <property type="match status" value="1"/>
</dbReference>
<dbReference type="FunFam" id="4.10.800.20:FF:000001">
    <property type="entry name" value="AMP deaminase"/>
    <property type="match status" value="1"/>
</dbReference>
<dbReference type="Pfam" id="PF19326">
    <property type="entry name" value="AMP_deaminase"/>
    <property type="match status" value="1"/>
</dbReference>
<feature type="compositionally biased region" description="Polar residues" evidence="11">
    <location>
        <begin position="839"/>
        <end position="850"/>
    </location>
</feature>
<feature type="binding site" evidence="10">
    <location>
        <position position="263"/>
    </location>
    <ligand>
        <name>Zn(2+)</name>
        <dbReference type="ChEBI" id="CHEBI:29105"/>
        <note>catalytic</note>
    </ligand>
</feature>
<dbReference type="SUPFAM" id="SSF51556">
    <property type="entry name" value="Metallo-dependent hydrolases"/>
    <property type="match status" value="1"/>
</dbReference>
<sequence length="906" mass="101200">MSRLGERRGGESVLPPYPSEFESEMETEVEETDGEGLTPAAKHPGRRGGVAEGTTNEVHMGSHAPSDRNVPGWMRKDNSSATLDATAVPSRQEMEDDYVTVQHPETPHNEETMHVCRDMRRLLDMREQYVYVSRPSSAAAAGGTSTSGGRVATPRQQKNPFVWEPRPASDHSFEFVRGVVHVYDRNGNVAFAPKHTANEFFKDLHHVLRVVNSGPVKSFCHHRLLLLEQKFNMHLMLNADKEFFAQKGAPHRDFYNVRKVDTHVHHSSCMNQKHLLRFIKHKLRKEPDEVVAKIDGKERTLAEVFELLNLTGYDLNVDTLDMHADKHTFHRFDKFNLKYNPCGQSQLREIFIKQDNLLEGRYLAELTQEVFSDLMASKYQMAEYRISIYGRKATEWDTLAAWVCNNALHCDNVQWMIQIPRLYEIYHGNGTLQNFQQMIDNIFNSLFEVTIDPQSHPQLHMFLQTVVGFDMVDDESRPERRPSKSHMPQPCDWNVPHNPAFAYYAYYIEANLHVLNDFRQSKGLNTFAFRPHAGEAGDLDHLATSFLLAHNIAHGINLRKSPGLQYMFYLAQIGLCMSPLSNNSLFLDYHKNPLPTFLARGLFISLSSDDPLQIHLTKEPLVEEYSVAAQVWKLTSCDMCEMARNSVLMSGFPHQCKQHWVSDQYWLPGVAGNDIHKTNVPSLRVRYRYDTWCNEMRYIYHSELARMPSAPVELRAAQPPGFAASALGTPNGGRETVPRPAPLLEVSVGTAVASKSPPLSPQVTRRIRNGHRHMMMTDGVGSSSGGSTDGEIPGARSRAHYGDDSGDESDDEEEDGSEGRRSSAGLVVSANEMERLERSSSLPSGVTEVSTTVAETIAEGVAPVGAEANGDVASAASDDAGGKAGEEDAAENDSTGEVAHASAADS</sequence>
<dbReference type="GO" id="GO:0003876">
    <property type="term" value="F:AMP deaminase activity"/>
    <property type="evidence" value="ECO:0007669"/>
    <property type="project" value="UniProtKB-EC"/>
</dbReference>
<dbReference type="PANTHER" id="PTHR11359:SF0">
    <property type="entry name" value="AMP DEAMINASE"/>
    <property type="match status" value="1"/>
</dbReference>
<feature type="region of interest" description="Disordered" evidence="11">
    <location>
        <begin position="775"/>
        <end position="850"/>
    </location>
</feature>
<evidence type="ECO:0000256" key="2">
    <source>
        <dbReference type="ARBA" id="ARBA00006676"/>
    </source>
</evidence>
<feature type="binding site" evidence="10">
    <location>
        <position position="532"/>
    </location>
    <ligand>
        <name>Zn(2+)</name>
        <dbReference type="ChEBI" id="CHEBI:29105"/>
        <note>catalytic</note>
    </ligand>
</feature>
<evidence type="ECO:0000256" key="11">
    <source>
        <dbReference type="SAM" id="MobiDB-lite"/>
    </source>
</evidence>
<dbReference type="EMBL" id="HBDZ01002511">
    <property type="protein sequence ID" value="CAD8231371.1"/>
    <property type="molecule type" value="Transcribed_RNA"/>
</dbReference>
<comment type="pathway">
    <text evidence="1">Purine metabolism; IMP biosynthesis via salvage pathway; IMP from AMP: step 1/1.</text>
</comment>
<keyword evidence="6 10" id="KW-0862">Zinc</keyword>
<keyword evidence="5" id="KW-0378">Hydrolase</keyword>
<accession>A0A6U0MEL2</accession>
<evidence type="ECO:0000256" key="5">
    <source>
        <dbReference type="ARBA" id="ARBA00022801"/>
    </source>
</evidence>
<keyword evidence="7" id="KW-0546">Nucleotide metabolism</keyword>
<evidence type="ECO:0000256" key="7">
    <source>
        <dbReference type="ARBA" id="ARBA00023080"/>
    </source>
</evidence>
<dbReference type="Gene3D" id="3.20.20.140">
    <property type="entry name" value="Metal-dependent hydrolases"/>
    <property type="match status" value="1"/>
</dbReference>
<gene>
    <name evidence="12" type="ORF">PCOL08062_LOCUS1994</name>
    <name evidence="13" type="ORF">PCOL08062_LOCUS1995</name>
</gene>
<feature type="active site" description="Proton acceptor" evidence="8">
    <location>
        <position position="554"/>
    </location>
</feature>
<proteinExistence type="inferred from homology"/>
<evidence type="ECO:0000256" key="6">
    <source>
        <dbReference type="ARBA" id="ARBA00022833"/>
    </source>
</evidence>
<evidence type="ECO:0000256" key="9">
    <source>
        <dbReference type="PIRSR" id="PIRSR606329-2"/>
    </source>
</evidence>
<evidence type="ECO:0000313" key="12">
    <source>
        <dbReference type="EMBL" id="CAD8231367.1"/>
    </source>
</evidence>
<feature type="region of interest" description="Disordered" evidence="11">
    <location>
        <begin position="1"/>
        <end position="72"/>
    </location>
</feature>
<dbReference type="GO" id="GO:0046033">
    <property type="term" value="P:AMP metabolic process"/>
    <property type="evidence" value="ECO:0007669"/>
    <property type="project" value="TreeGrafter"/>
</dbReference>
<comment type="similarity">
    <text evidence="2">Belongs to the metallo-dependent hydrolases superfamily. Adenosine and AMP deaminases family.</text>
</comment>
<dbReference type="GO" id="GO:0005829">
    <property type="term" value="C:cytosol"/>
    <property type="evidence" value="ECO:0007669"/>
    <property type="project" value="TreeGrafter"/>
</dbReference>
<dbReference type="EC" id="3.5.4.6" evidence="3"/>
<name>A0A6U0MEL2_9VIRI</name>
<evidence type="ECO:0000256" key="4">
    <source>
        <dbReference type="ARBA" id="ARBA00022723"/>
    </source>
</evidence>
<dbReference type="PROSITE" id="PS00485">
    <property type="entry name" value="A_DEAMINASE"/>
    <property type="match status" value="1"/>
</dbReference>
<evidence type="ECO:0000256" key="10">
    <source>
        <dbReference type="PIRSR" id="PIRSR606329-3"/>
    </source>
</evidence>
<keyword evidence="4 10" id="KW-0479">Metal-binding</keyword>
<dbReference type="UniPathway" id="UPA00591">
    <property type="reaction ID" value="UER00663"/>
</dbReference>
<evidence type="ECO:0000256" key="8">
    <source>
        <dbReference type="PIRSR" id="PIRSR606329-1"/>
    </source>
</evidence>
<feature type="binding site" evidence="9">
    <location>
        <begin position="610"/>
        <end position="613"/>
    </location>
    <ligand>
        <name>substrate</name>
    </ligand>
</feature>
<protein>
    <recommendedName>
        <fullName evidence="3">AMP deaminase</fullName>
        <ecNumber evidence="3">3.5.4.6</ecNumber>
    </recommendedName>
</protein>
<feature type="compositionally biased region" description="Low complexity" evidence="11">
    <location>
        <begin position="136"/>
        <end position="149"/>
    </location>
</feature>
<feature type="binding site" evidence="10">
    <location>
        <position position="609"/>
    </location>
    <ligand>
        <name>Zn(2+)</name>
        <dbReference type="ChEBI" id="CHEBI:29105"/>
        <note>catalytic</note>
    </ligand>
</feature>
<evidence type="ECO:0000256" key="3">
    <source>
        <dbReference type="ARBA" id="ARBA00012775"/>
    </source>
</evidence>
<feature type="compositionally biased region" description="Low complexity" evidence="11">
    <location>
        <begin position="868"/>
        <end position="879"/>
    </location>
</feature>
<dbReference type="Gene3D" id="4.10.800.20">
    <property type="match status" value="1"/>
</dbReference>
<feature type="compositionally biased region" description="Acidic residues" evidence="11">
    <location>
        <begin position="804"/>
        <end position="816"/>
    </location>
</feature>
<feature type="compositionally biased region" description="Basic and acidic residues" evidence="11">
    <location>
        <begin position="1"/>
        <end position="10"/>
    </location>
</feature>
<dbReference type="InterPro" id="IPR006650">
    <property type="entry name" value="A/AMP_deam_AS"/>
</dbReference>
<reference evidence="12" key="1">
    <citation type="submission" date="2021-01" db="EMBL/GenBank/DDBJ databases">
        <authorList>
            <person name="Corre E."/>
            <person name="Pelletier E."/>
            <person name="Niang G."/>
            <person name="Scheremetjew M."/>
            <person name="Finn R."/>
            <person name="Kale V."/>
            <person name="Holt S."/>
            <person name="Cochrane G."/>
            <person name="Meng A."/>
            <person name="Brown T."/>
            <person name="Cohen L."/>
        </authorList>
    </citation>
    <scope>NUCLEOTIDE SEQUENCE</scope>
    <source>
        <strain evidence="12">CCMP1413</strain>
    </source>
</reference>
<feature type="binding site" evidence="10">
    <location>
        <position position="265"/>
    </location>
    <ligand>
        <name>Zn(2+)</name>
        <dbReference type="ChEBI" id="CHEBI:29105"/>
        <note>catalytic</note>
    </ligand>
</feature>
<evidence type="ECO:0000313" key="13">
    <source>
        <dbReference type="EMBL" id="CAD8231371.1"/>
    </source>
</evidence>